<dbReference type="InterPro" id="IPR036388">
    <property type="entry name" value="WH-like_DNA-bd_sf"/>
</dbReference>
<dbReference type="InterPro" id="IPR005149">
    <property type="entry name" value="Tscrpt_reg_PadR_N"/>
</dbReference>
<keyword evidence="3" id="KW-1185">Reference proteome</keyword>
<evidence type="ECO:0000313" key="2">
    <source>
        <dbReference type="EMBL" id="SHI97596.1"/>
    </source>
</evidence>
<dbReference type="OrthoDB" id="1914713at2"/>
<dbReference type="AlphaFoldDB" id="A0A1M6FIW3"/>
<dbReference type="InterPro" id="IPR052509">
    <property type="entry name" value="Metal_resp_DNA-bind_regulator"/>
</dbReference>
<dbReference type="Proteomes" id="UP000184310">
    <property type="component" value="Unassembled WGS sequence"/>
</dbReference>
<accession>A0A1M6FIW3</accession>
<evidence type="ECO:0000259" key="1">
    <source>
        <dbReference type="Pfam" id="PF03551"/>
    </source>
</evidence>
<dbReference type="EMBL" id="FQZB01000005">
    <property type="protein sequence ID" value="SHI97596.1"/>
    <property type="molecule type" value="Genomic_DNA"/>
</dbReference>
<gene>
    <name evidence="2" type="ORF">SAMN02745163_01149</name>
</gene>
<feature type="domain" description="Transcription regulator PadR N-terminal" evidence="1">
    <location>
        <begin position="25"/>
        <end position="103"/>
    </location>
</feature>
<dbReference type="SUPFAM" id="SSF46785">
    <property type="entry name" value="Winged helix' DNA-binding domain"/>
    <property type="match status" value="1"/>
</dbReference>
<proteinExistence type="predicted"/>
<dbReference type="RefSeq" id="WP_072985707.1">
    <property type="nucleotide sequence ID" value="NZ_FQZB01000005.1"/>
</dbReference>
<sequence length="130" mass="15227">MSQARNRIIAPRNVVNTKQIYVFYILKELSEGKVIFGNKVMDNFKNAFNNSPLPFSISSSTVYETLYDLEERGYVISEWEGDEFLNKRAKKLYKITDRGIEYYKTHVADYVDNLKKNKAIIDILIKMLTK</sequence>
<organism evidence="2 3">
    <name type="scientific">Clostridium cavendishii DSM 21758</name>
    <dbReference type="NCBI Taxonomy" id="1121302"/>
    <lineage>
        <taxon>Bacteria</taxon>
        <taxon>Bacillati</taxon>
        <taxon>Bacillota</taxon>
        <taxon>Clostridia</taxon>
        <taxon>Eubacteriales</taxon>
        <taxon>Clostridiaceae</taxon>
        <taxon>Clostridium</taxon>
    </lineage>
</organism>
<name>A0A1M6FIW3_9CLOT</name>
<reference evidence="2 3" key="1">
    <citation type="submission" date="2016-11" db="EMBL/GenBank/DDBJ databases">
        <authorList>
            <person name="Jaros S."/>
            <person name="Januszkiewicz K."/>
            <person name="Wedrychowicz H."/>
        </authorList>
    </citation>
    <scope>NUCLEOTIDE SEQUENCE [LARGE SCALE GENOMIC DNA]</scope>
    <source>
        <strain evidence="2 3">DSM 21758</strain>
    </source>
</reference>
<evidence type="ECO:0000313" key="3">
    <source>
        <dbReference type="Proteomes" id="UP000184310"/>
    </source>
</evidence>
<dbReference type="PANTHER" id="PTHR33169:SF14">
    <property type="entry name" value="TRANSCRIPTIONAL REGULATOR RV3488"/>
    <property type="match status" value="1"/>
</dbReference>
<dbReference type="Gene3D" id="1.10.10.10">
    <property type="entry name" value="Winged helix-like DNA-binding domain superfamily/Winged helix DNA-binding domain"/>
    <property type="match status" value="1"/>
</dbReference>
<dbReference type="InterPro" id="IPR036390">
    <property type="entry name" value="WH_DNA-bd_sf"/>
</dbReference>
<dbReference type="Pfam" id="PF03551">
    <property type="entry name" value="PadR"/>
    <property type="match status" value="1"/>
</dbReference>
<dbReference type="PANTHER" id="PTHR33169">
    <property type="entry name" value="PADR-FAMILY TRANSCRIPTIONAL REGULATOR"/>
    <property type="match status" value="1"/>
</dbReference>
<protein>
    <submittedName>
        <fullName evidence="2">Transcriptional regulator, PadR family</fullName>
    </submittedName>
</protein>